<comment type="caution">
    <text evidence="2">The sequence shown here is derived from an EMBL/GenBank/DDBJ whole genome shotgun (WGS) entry which is preliminary data.</text>
</comment>
<protein>
    <submittedName>
        <fullName evidence="2">Uncharacterized protein</fullName>
    </submittedName>
</protein>
<dbReference type="Proteomes" id="UP000198917">
    <property type="component" value="Unassembled WGS sequence"/>
</dbReference>
<dbReference type="RefSeq" id="WP_080808520.1">
    <property type="nucleotide sequence ID" value="NZ_FNEW01000001.1"/>
</dbReference>
<reference evidence="2 3" key="1">
    <citation type="submission" date="2016-10" db="EMBL/GenBank/DDBJ databases">
        <authorList>
            <person name="Varghese N."/>
            <person name="Submissions S."/>
        </authorList>
    </citation>
    <scope>NUCLEOTIDE SEQUENCE [LARGE SCALE GENOMIC DNA]</scope>
    <source>
        <strain evidence="2 3">PDC82</strain>
    </source>
</reference>
<accession>A0A7Z7BI05</accession>
<organism evidence="2 3">
    <name type="scientific">Agrobacterium fabrum</name>
    <dbReference type="NCBI Taxonomy" id="1176649"/>
    <lineage>
        <taxon>Bacteria</taxon>
        <taxon>Pseudomonadati</taxon>
        <taxon>Pseudomonadota</taxon>
        <taxon>Alphaproteobacteria</taxon>
        <taxon>Hyphomicrobiales</taxon>
        <taxon>Rhizobiaceae</taxon>
        <taxon>Rhizobium/Agrobacterium group</taxon>
        <taxon>Agrobacterium</taxon>
        <taxon>Agrobacterium tumefaciens complex</taxon>
    </lineage>
</organism>
<feature type="region of interest" description="Disordered" evidence="1">
    <location>
        <begin position="142"/>
        <end position="161"/>
    </location>
</feature>
<evidence type="ECO:0000313" key="2">
    <source>
        <dbReference type="EMBL" id="SDJ28358.1"/>
    </source>
</evidence>
<name>A0A7Z7BI05_9HYPH</name>
<evidence type="ECO:0000256" key="1">
    <source>
        <dbReference type="SAM" id="MobiDB-lite"/>
    </source>
</evidence>
<sequence>MIHHDQLSPFENWIVPADGGAPYHVDFSEFYFGRQKKDVPPRARRFWTADIVGMPNLAEDFRHVMVTMAITENRFSSYAAEWRNVHRFLQSNPDLLSVNSISDFRDAHGVRLKQWLHEQKGASHYSRIKWIVDQHFALRHQRRSPWPASDPDKEPDPPEPDLVGLQRLNLELRNHARDIKAMWRSGASLAALGIDPRYATDSETAWQVPENHIRLIYNLTCEALPTHEQISLEGIAKLSGARSQIARPPYVALGQGVAKFQGYGTKLRWRFPGFGDLATFLWIVLSMSGWNLAAALNIDITDDRKWFYRALQDEDHVLMFTNKERSGKRVYSPSKVRAEFHPFSIVKCLIEVTLPLRRAAQSKLEELLNQNKSSYSHSKQREISRLQQVVKSPWLYVSPRNPFEVFCLHPDDSTRLNKFVQNVAAKANLIDDHPYLATLTTSQARDSMINFAYRHSQRLSVAKLAAQHSNFLSLRHYLARRKMRRANFQTVNAVLTHTFSSIRRYGIFDEAKIKIALRTGEITPEQEARLRDFRARTRLGMGCLDPLHPPHEIDPYHRENSVCRVQRCTGCIHGRVFPESVQPLAATLADLHHLRRDYPLGSWNGSSFDEEEESIRLTLQLFDPAVVARHYRAREKELHLGKEVFDVYPHY</sequence>
<gene>
    <name evidence="2" type="ORF">SAMN05428983_0978</name>
</gene>
<dbReference type="AlphaFoldDB" id="A0A7Z7BI05"/>
<evidence type="ECO:0000313" key="3">
    <source>
        <dbReference type="Proteomes" id="UP000198917"/>
    </source>
</evidence>
<proteinExistence type="predicted"/>
<dbReference type="EMBL" id="FNEW01000001">
    <property type="protein sequence ID" value="SDJ28358.1"/>
    <property type="molecule type" value="Genomic_DNA"/>
</dbReference>